<dbReference type="Pfam" id="PF14064">
    <property type="entry name" value="HmuY"/>
    <property type="match status" value="1"/>
</dbReference>
<name>A0A3S3PHR6_9SPHI</name>
<dbReference type="RefSeq" id="WP_113647079.1">
    <property type="nucleotide sequence ID" value="NZ_QMHN01000002.1"/>
</dbReference>
<dbReference type="EMBL" id="SAYW01000002">
    <property type="protein sequence ID" value="RWU08564.1"/>
    <property type="molecule type" value="Genomic_DNA"/>
</dbReference>
<reference evidence="1 2" key="1">
    <citation type="submission" date="2018-06" db="EMBL/GenBank/DDBJ databases">
        <title>Pedobacter endophyticus sp. nov., an endophytic bacterium isolated from a leaf of Triticum aestivum.</title>
        <authorList>
            <person name="Zhang L."/>
        </authorList>
    </citation>
    <scope>NUCLEOTIDE SEQUENCE [LARGE SCALE GENOMIC DNA]</scope>
    <source>
        <strain evidence="1 2">CM134L-2</strain>
    </source>
</reference>
<proteinExistence type="predicted"/>
<evidence type="ECO:0000313" key="2">
    <source>
        <dbReference type="Proteomes" id="UP000284120"/>
    </source>
</evidence>
<evidence type="ECO:0008006" key="3">
    <source>
        <dbReference type="Google" id="ProtNLM"/>
    </source>
</evidence>
<dbReference type="Proteomes" id="UP000284120">
    <property type="component" value="Unassembled WGS sequence"/>
</dbReference>
<comment type="caution">
    <text evidence="1">The sequence shown here is derived from an EMBL/GenBank/DDBJ whole genome shotgun (WGS) entry which is preliminary data.</text>
</comment>
<dbReference type="CDD" id="cd12105">
    <property type="entry name" value="HmuY"/>
    <property type="match status" value="1"/>
</dbReference>
<organism evidence="1 2">
    <name type="scientific">Pedobacter chitinilyticus</name>
    <dbReference type="NCBI Taxonomy" id="2233776"/>
    <lineage>
        <taxon>Bacteria</taxon>
        <taxon>Pseudomonadati</taxon>
        <taxon>Bacteroidota</taxon>
        <taxon>Sphingobacteriia</taxon>
        <taxon>Sphingobacteriales</taxon>
        <taxon>Sphingobacteriaceae</taxon>
        <taxon>Pedobacter</taxon>
    </lineage>
</organism>
<sequence>MNKINSMMAVALLAFTFTACKKDDKEPEIIVPVSDGSTMTLNGIAASEAGSSAANSVYIDLSADKQSTALRSSWTLGFYTGSDFKVVLNAHNGASAAVVNKTDLNAVTSADLVQANLVVGLGTAAEAEFLKVDDPRQNNATVKTVINTISATDSENKVYLINPAGGSHTAVFSPDNVFKVRIIRKGTGYTLQYAKLSATTFTSLDITKDTKFNYSFVSLADNKVVSVEPEKANWDIVWTWSLYYGGTAPSQYLYGFSDLVFTNTLGGATSAEVLVATKSYADFSASDLTNITFSSKSNLIGENWRVTTGTGIKMDRFYLIKDAAGNVYKLKFVSMGVGSDGGTRGKPVIEYKLVKKA</sequence>
<dbReference type="PROSITE" id="PS51257">
    <property type="entry name" value="PROKAR_LIPOPROTEIN"/>
    <property type="match status" value="1"/>
</dbReference>
<gene>
    <name evidence="1" type="ORF">DPV69_09340</name>
</gene>
<keyword evidence="2" id="KW-1185">Reference proteome</keyword>
<protein>
    <recommendedName>
        <fullName evidence="3">Heme-binding HmuY-like protein</fullName>
    </recommendedName>
</protein>
<accession>A0A3S3PHR6</accession>
<dbReference type="OrthoDB" id="1091850at2"/>
<dbReference type="AlphaFoldDB" id="A0A3S3PHR6"/>
<evidence type="ECO:0000313" key="1">
    <source>
        <dbReference type="EMBL" id="RWU08564.1"/>
    </source>
</evidence>
<dbReference type="InterPro" id="IPR025921">
    <property type="entry name" value="HmuY"/>
</dbReference>